<dbReference type="Gene3D" id="1.10.10.10">
    <property type="entry name" value="Winged helix-like DNA-binding domain superfamily/Winged helix DNA-binding domain"/>
    <property type="match status" value="1"/>
</dbReference>
<keyword evidence="4" id="KW-0804">Transcription</keyword>
<evidence type="ECO:0000256" key="2">
    <source>
        <dbReference type="ARBA" id="ARBA00023015"/>
    </source>
</evidence>
<dbReference type="PANTHER" id="PTHR43133:SF62">
    <property type="entry name" value="RNA POLYMERASE SIGMA FACTOR SIGZ"/>
    <property type="match status" value="1"/>
</dbReference>
<dbReference type="EMBL" id="BMJW01000001">
    <property type="protein sequence ID" value="GGG97063.1"/>
    <property type="molecule type" value="Genomic_DNA"/>
</dbReference>
<evidence type="ECO:0000313" key="8">
    <source>
        <dbReference type="Proteomes" id="UP000633278"/>
    </source>
</evidence>
<dbReference type="AlphaFoldDB" id="A0A917HZ47"/>
<sequence length="179" mass="20658">MTTQNVWKTYSEDLKRFIISKVHDTAIADDILQDTFIKIHTKLHTLKDHNKLKPWCFTIARNSILDYWKLTNQDFEIANFEAEVVPEDEGHTEKDCLRGILQSLPKKYRDPLFLADIKGLKQQEVAEQLKQSLPTTKSQIQRARKLIAQGFMDCCGYVLNDDGKLVGELQDKEDCKVCG</sequence>
<dbReference type="RefSeq" id="WP_188598525.1">
    <property type="nucleotide sequence ID" value="NZ_BMJW01000001.1"/>
</dbReference>
<dbReference type="Proteomes" id="UP000633278">
    <property type="component" value="Unassembled WGS sequence"/>
</dbReference>
<evidence type="ECO:0000256" key="1">
    <source>
        <dbReference type="ARBA" id="ARBA00010641"/>
    </source>
</evidence>
<evidence type="ECO:0000259" key="6">
    <source>
        <dbReference type="Pfam" id="PF08281"/>
    </source>
</evidence>
<feature type="domain" description="RNA polymerase sigma factor 70 region 4 type 2" evidence="6">
    <location>
        <begin position="95"/>
        <end position="146"/>
    </location>
</feature>
<dbReference type="PANTHER" id="PTHR43133">
    <property type="entry name" value="RNA POLYMERASE ECF-TYPE SIGMA FACTO"/>
    <property type="match status" value="1"/>
</dbReference>
<organism evidence="7 8">
    <name type="scientific">Polaribacter pacificus</name>
    <dbReference type="NCBI Taxonomy" id="1775173"/>
    <lineage>
        <taxon>Bacteria</taxon>
        <taxon>Pseudomonadati</taxon>
        <taxon>Bacteroidota</taxon>
        <taxon>Flavobacteriia</taxon>
        <taxon>Flavobacteriales</taxon>
        <taxon>Flavobacteriaceae</taxon>
    </lineage>
</organism>
<proteinExistence type="inferred from homology"/>
<dbReference type="InterPro" id="IPR014284">
    <property type="entry name" value="RNA_pol_sigma-70_dom"/>
</dbReference>
<dbReference type="InterPro" id="IPR013325">
    <property type="entry name" value="RNA_pol_sigma_r2"/>
</dbReference>
<evidence type="ECO:0000256" key="4">
    <source>
        <dbReference type="ARBA" id="ARBA00023163"/>
    </source>
</evidence>
<gene>
    <name evidence="7" type="primary">rpoE2</name>
    <name evidence="7" type="ORF">GCM10011416_13770</name>
</gene>
<keyword evidence="8" id="KW-1185">Reference proteome</keyword>
<dbReference type="Pfam" id="PF04542">
    <property type="entry name" value="Sigma70_r2"/>
    <property type="match status" value="1"/>
</dbReference>
<evidence type="ECO:0000313" key="7">
    <source>
        <dbReference type="EMBL" id="GGG97063.1"/>
    </source>
</evidence>
<dbReference type="GO" id="GO:0003677">
    <property type="term" value="F:DNA binding"/>
    <property type="evidence" value="ECO:0007669"/>
    <property type="project" value="InterPro"/>
</dbReference>
<keyword evidence="3" id="KW-0731">Sigma factor</keyword>
<dbReference type="GO" id="GO:0006352">
    <property type="term" value="P:DNA-templated transcription initiation"/>
    <property type="evidence" value="ECO:0007669"/>
    <property type="project" value="InterPro"/>
</dbReference>
<dbReference type="InterPro" id="IPR036388">
    <property type="entry name" value="WH-like_DNA-bd_sf"/>
</dbReference>
<name>A0A917HZ47_9FLAO</name>
<dbReference type="SUPFAM" id="SSF88659">
    <property type="entry name" value="Sigma3 and sigma4 domains of RNA polymerase sigma factors"/>
    <property type="match status" value="1"/>
</dbReference>
<dbReference type="NCBIfam" id="TIGR02937">
    <property type="entry name" value="sigma70-ECF"/>
    <property type="match status" value="1"/>
</dbReference>
<dbReference type="SUPFAM" id="SSF88946">
    <property type="entry name" value="Sigma2 domain of RNA polymerase sigma factors"/>
    <property type="match status" value="1"/>
</dbReference>
<dbReference type="InterPro" id="IPR039425">
    <property type="entry name" value="RNA_pol_sigma-70-like"/>
</dbReference>
<reference evidence="7" key="2">
    <citation type="submission" date="2020-09" db="EMBL/GenBank/DDBJ databases">
        <authorList>
            <person name="Sun Q."/>
            <person name="Zhou Y."/>
        </authorList>
    </citation>
    <scope>NUCLEOTIDE SEQUENCE</scope>
    <source>
        <strain evidence="7">CGMCC 1.15763</strain>
    </source>
</reference>
<feature type="domain" description="RNA polymerase sigma-70 region 2" evidence="5">
    <location>
        <begin position="8"/>
        <end position="69"/>
    </location>
</feature>
<dbReference type="Pfam" id="PF08281">
    <property type="entry name" value="Sigma70_r4_2"/>
    <property type="match status" value="1"/>
</dbReference>
<accession>A0A917HZ47</accession>
<keyword evidence="2" id="KW-0805">Transcription regulation</keyword>
<protein>
    <submittedName>
        <fullName evidence="7">RNA polymerase sigma factor SigZ</fullName>
    </submittedName>
</protein>
<comment type="caution">
    <text evidence="7">The sequence shown here is derived from an EMBL/GenBank/DDBJ whole genome shotgun (WGS) entry which is preliminary data.</text>
</comment>
<dbReference type="InterPro" id="IPR013324">
    <property type="entry name" value="RNA_pol_sigma_r3/r4-like"/>
</dbReference>
<evidence type="ECO:0000259" key="5">
    <source>
        <dbReference type="Pfam" id="PF04542"/>
    </source>
</evidence>
<dbReference type="InterPro" id="IPR013249">
    <property type="entry name" value="RNA_pol_sigma70_r4_t2"/>
</dbReference>
<evidence type="ECO:0000256" key="3">
    <source>
        <dbReference type="ARBA" id="ARBA00023082"/>
    </source>
</evidence>
<reference evidence="7" key="1">
    <citation type="journal article" date="2014" name="Int. J. Syst. Evol. Microbiol.">
        <title>Complete genome sequence of Corynebacterium casei LMG S-19264T (=DSM 44701T), isolated from a smear-ripened cheese.</title>
        <authorList>
            <consortium name="US DOE Joint Genome Institute (JGI-PGF)"/>
            <person name="Walter F."/>
            <person name="Albersmeier A."/>
            <person name="Kalinowski J."/>
            <person name="Ruckert C."/>
        </authorList>
    </citation>
    <scope>NUCLEOTIDE SEQUENCE</scope>
    <source>
        <strain evidence="7">CGMCC 1.15763</strain>
    </source>
</reference>
<dbReference type="InterPro" id="IPR007627">
    <property type="entry name" value="RNA_pol_sigma70_r2"/>
</dbReference>
<comment type="similarity">
    <text evidence="1">Belongs to the sigma-70 factor family. ECF subfamily.</text>
</comment>
<dbReference type="GO" id="GO:0016987">
    <property type="term" value="F:sigma factor activity"/>
    <property type="evidence" value="ECO:0007669"/>
    <property type="project" value="UniProtKB-KW"/>
</dbReference>
<dbReference type="Gene3D" id="1.10.1740.10">
    <property type="match status" value="1"/>
</dbReference>